<dbReference type="Proteomes" id="UP000426246">
    <property type="component" value="Chromosome"/>
</dbReference>
<dbReference type="InterPro" id="IPR025372">
    <property type="entry name" value="DUF4362"/>
</dbReference>
<accession>A0A6B8RVS5</accession>
<keyword evidence="3" id="KW-1185">Reference proteome</keyword>
<dbReference type="Pfam" id="PF14275">
    <property type="entry name" value="DUF4362"/>
    <property type="match status" value="1"/>
</dbReference>
<dbReference type="RefSeq" id="WP_155704709.1">
    <property type="nucleotide sequence ID" value="NZ_CP034235.1"/>
</dbReference>
<evidence type="ECO:0000313" key="2">
    <source>
        <dbReference type="EMBL" id="QGQ99543.1"/>
    </source>
</evidence>
<dbReference type="AlphaFoldDB" id="A0A6B8RVS5"/>
<protein>
    <submittedName>
        <fullName evidence="2">DUF4362 domain-containing protein</fullName>
    </submittedName>
</protein>
<organism evidence="2 3">
    <name type="scientific">Paenibacillus psychroresistens</name>
    <dbReference type="NCBI Taxonomy" id="1778678"/>
    <lineage>
        <taxon>Bacteria</taxon>
        <taxon>Bacillati</taxon>
        <taxon>Bacillota</taxon>
        <taxon>Bacilli</taxon>
        <taxon>Bacillales</taxon>
        <taxon>Paenibacillaceae</taxon>
        <taxon>Paenibacillus</taxon>
    </lineage>
</organism>
<reference evidence="3" key="1">
    <citation type="submission" date="2018-11" db="EMBL/GenBank/DDBJ databases">
        <title>Complete genome sequence of Paenibacillus sp. ML311-T8.</title>
        <authorList>
            <person name="Nam Y.-D."/>
            <person name="Kang J."/>
            <person name="Chung W.-H."/>
            <person name="Park Y.S."/>
        </authorList>
    </citation>
    <scope>NUCLEOTIDE SEQUENCE [LARGE SCALE GENOMIC DNA]</scope>
    <source>
        <strain evidence="3">ML311-T8</strain>
    </source>
</reference>
<name>A0A6B8RVS5_9BACL</name>
<evidence type="ECO:0000313" key="3">
    <source>
        <dbReference type="Proteomes" id="UP000426246"/>
    </source>
</evidence>
<proteinExistence type="predicted"/>
<dbReference type="OrthoDB" id="2616460at2"/>
<gene>
    <name evidence="2" type="ORF">EHS13_34130</name>
</gene>
<sequence length="154" mass="17864">MSAKTLNYILLLIICSLVIILVKTNHENQSPSTKGNTINRSDSFLINFDLKDYEHLKTMVTRFKEGKGDNLMIIQATLEGVPSIHDVMSNGREIRWTVDNSRDPYSSDKGKTEYICRAIDIKETNDHYNFELSKCNNYEEKEKLRLVSFLKERL</sequence>
<dbReference type="KEGG" id="ppsc:EHS13_34130"/>
<dbReference type="EMBL" id="CP034235">
    <property type="protein sequence ID" value="QGQ99543.1"/>
    <property type="molecule type" value="Genomic_DNA"/>
</dbReference>
<keyword evidence="1" id="KW-1133">Transmembrane helix</keyword>
<feature type="transmembrane region" description="Helical" evidence="1">
    <location>
        <begin position="6"/>
        <end position="22"/>
    </location>
</feature>
<keyword evidence="1" id="KW-0812">Transmembrane</keyword>
<keyword evidence="1" id="KW-0472">Membrane</keyword>
<evidence type="ECO:0000256" key="1">
    <source>
        <dbReference type="SAM" id="Phobius"/>
    </source>
</evidence>